<comment type="caution">
    <text evidence="5">The sequence shown here is derived from an EMBL/GenBank/DDBJ whole genome shotgun (WGS) entry which is preliminary data.</text>
</comment>
<dbReference type="GO" id="GO:0005737">
    <property type="term" value="C:cytoplasm"/>
    <property type="evidence" value="ECO:0007669"/>
    <property type="project" value="TreeGrafter"/>
</dbReference>
<dbReference type="Pfam" id="PF05303">
    <property type="entry name" value="GSKIP_dom"/>
    <property type="match status" value="1"/>
</dbReference>
<feature type="domain" description="GSKIP" evidence="4">
    <location>
        <begin position="238"/>
        <end position="333"/>
    </location>
</feature>
<evidence type="ECO:0000259" key="4">
    <source>
        <dbReference type="Pfam" id="PF05303"/>
    </source>
</evidence>
<proteinExistence type="inferred from homology"/>
<comment type="similarity">
    <text evidence="1">Belongs to the GSKIP family.</text>
</comment>
<sequence length="353" mass="38794">MWSAKALLCLLLPVSVLSACTDPSTFPNSTATRFHHFTCGTEDAQVKVIDISAGHANLAYPLEASLPIDLLMPISNSGPKVKRLLVDLAVYVWKPVEENTGNCFWEHQDTYGMTDDMDGCEMTKCPVAAGEHADNRLTMDISYAASFIEKGLYQLEFKFKNGDRPEDVDSMDFTPPVVGCTLLQLSSADTVETSTAVMSSPRLYPGDRKVDDAEESTGEGTSGERASFLTPGGKWLLEEAAVAVKDVTPFVECISNGKIFPPHFLLINVTTLEGRSFIIEMSDRGFRQTTENHDPDNAAEQAQYYESLESFLGVVSSKYCEKFNEAVSERLMKFQALMDNNGEELRSQSGGDA</sequence>
<evidence type="ECO:0000256" key="2">
    <source>
        <dbReference type="SAM" id="MobiDB-lite"/>
    </source>
</evidence>
<dbReference type="InterPro" id="IPR037395">
    <property type="entry name" value="GSKIP"/>
</dbReference>
<dbReference type="InterPro" id="IPR023231">
    <property type="entry name" value="GSKIP_dom_sf"/>
</dbReference>
<dbReference type="SUPFAM" id="SSF103107">
    <property type="entry name" value="Hypothetical protein c14orf129, hspc210"/>
    <property type="match status" value="1"/>
</dbReference>
<dbReference type="GO" id="GO:0060828">
    <property type="term" value="P:regulation of canonical Wnt signaling pathway"/>
    <property type="evidence" value="ECO:0007669"/>
    <property type="project" value="InterPro"/>
</dbReference>
<feature type="signal peptide" evidence="3">
    <location>
        <begin position="1"/>
        <end position="18"/>
    </location>
</feature>
<dbReference type="InterPro" id="IPR007967">
    <property type="entry name" value="GSKIP_dom"/>
</dbReference>
<dbReference type="PANTHER" id="PTHR12490:SF4">
    <property type="entry name" value="GSK3B-INTERACTING PROTEIN"/>
    <property type="match status" value="1"/>
</dbReference>
<dbReference type="PROSITE" id="PS51257">
    <property type="entry name" value="PROKAR_LIPOPROTEIN"/>
    <property type="match status" value="1"/>
</dbReference>
<keyword evidence="6" id="KW-1185">Reference proteome</keyword>
<dbReference type="EMBL" id="JAUCMV010000003">
    <property type="protein sequence ID" value="KAK0408577.1"/>
    <property type="molecule type" value="Genomic_DNA"/>
</dbReference>
<feature type="region of interest" description="Disordered" evidence="2">
    <location>
        <begin position="197"/>
        <end position="226"/>
    </location>
</feature>
<reference evidence="5" key="1">
    <citation type="submission" date="2023-06" db="EMBL/GenBank/DDBJ databases">
        <title>Genomic analysis of the entomopathogenic nematode Steinernema hermaphroditum.</title>
        <authorList>
            <person name="Schwarz E.M."/>
            <person name="Heppert J.K."/>
            <person name="Baniya A."/>
            <person name="Schwartz H.T."/>
            <person name="Tan C.-H."/>
            <person name="Antoshechkin I."/>
            <person name="Sternberg P.W."/>
            <person name="Goodrich-Blair H."/>
            <person name="Dillman A.R."/>
        </authorList>
    </citation>
    <scope>NUCLEOTIDE SEQUENCE</scope>
    <source>
        <strain evidence="5">PS9179</strain>
        <tissue evidence="5">Whole animal</tissue>
    </source>
</reference>
<dbReference type="GO" id="GO:0051018">
    <property type="term" value="F:protein kinase A binding"/>
    <property type="evidence" value="ECO:0007669"/>
    <property type="project" value="TreeGrafter"/>
</dbReference>
<gene>
    <name evidence="5" type="ORF">QR680_004034</name>
</gene>
<feature type="chain" id="PRO_5041431567" description="GSKIP domain-containing protein" evidence="3">
    <location>
        <begin position="19"/>
        <end position="353"/>
    </location>
</feature>
<keyword evidence="3" id="KW-0732">Signal</keyword>
<evidence type="ECO:0000313" key="6">
    <source>
        <dbReference type="Proteomes" id="UP001175271"/>
    </source>
</evidence>
<evidence type="ECO:0000256" key="3">
    <source>
        <dbReference type="SAM" id="SignalP"/>
    </source>
</evidence>
<protein>
    <recommendedName>
        <fullName evidence="4">GSKIP domain-containing protein</fullName>
    </recommendedName>
</protein>
<dbReference type="PANTHER" id="PTHR12490">
    <property type="entry name" value="GSK3B-INTERACTING PROTEIN"/>
    <property type="match status" value="1"/>
</dbReference>
<dbReference type="Gene3D" id="3.30.2280.10">
    <property type="entry name" value="Hypothetical protein (hspc210)"/>
    <property type="match status" value="1"/>
</dbReference>
<organism evidence="5 6">
    <name type="scientific">Steinernema hermaphroditum</name>
    <dbReference type="NCBI Taxonomy" id="289476"/>
    <lineage>
        <taxon>Eukaryota</taxon>
        <taxon>Metazoa</taxon>
        <taxon>Ecdysozoa</taxon>
        <taxon>Nematoda</taxon>
        <taxon>Chromadorea</taxon>
        <taxon>Rhabditida</taxon>
        <taxon>Tylenchina</taxon>
        <taxon>Panagrolaimomorpha</taxon>
        <taxon>Strongyloidoidea</taxon>
        <taxon>Steinernematidae</taxon>
        <taxon>Steinernema</taxon>
    </lineage>
</organism>
<dbReference type="GO" id="GO:0019207">
    <property type="term" value="F:kinase regulator activity"/>
    <property type="evidence" value="ECO:0007669"/>
    <property type="project" value="TreeGrafter"/>
</dbReference>
<evidence type="ECO:0000313" key="5">
    <source>
        <dbReference type="EMBL" id="KAK0408577.1"/>
    </source>
</evidence>
<dbReference type="Proteomes" id="UP001175271">
    <property type="component" value="Unassembled WGS sequence"/>
</dbReference>
<evidence type="ECO:0000256" key="1">
    <source>
        <dbReference type="ARBA" id="ARBA00009571"/>
    </source>
</evidence>
<dbReference type="AlphaFoldDB" id="A0AA39HMF9"/>
<accession>A0AA39HMF9</accession>
<name>A0AA39HMF9_9BILA</name>